<evidence type="ECO:0000313" key="4">
    <source>
        <dbReference type="Proteomes" id="UP000199161"/>
    </source>
</evidence>
<dbReference type="Gene3D" id="1.10.10.10">
    <property type="entry name" value="Winged helix-like DNA-binding domain superfamily/Winged helix DNA-binding domain"/>
    <property type="match status" value="1"/>
</dbReference>
<sequence length="303" mass="33286">MADDRTRWTDRTGVFDLLTNETRVGIVAELAARLGDDRDGRDLSFSELRRRVEGRETGNFSYHLEPLEGTLVERTDRGTYRLTERGAYLASVLAAGFYEEHDLRTVMEEVAPCPRCDEPLECRHENGLLRIACANDHAVAQVLMPRSQLERRSADELVTAATAVAHYHTSLVRRGVCPLCHGTTEGTLEEGPTERPHVTYRCRHCGVAGFGAPGVFLLDHPAVVAFLHEHGIDAREVPPWSPLLADGGSVESTVVSRDPPRLRCTVRLERDELQLRFDVAAGRIRLEGPAGESAGDDGGGNGG</sequence>
<feature type="domain" description="DUF7347" evidence="1">
    <location>
        <begin position="14"/>
        <end position="90"/>
    </location>
</feature>
<protein>
    <submittedName>
        <fullName evidence="3">Helix-turn-helix domain-containing protein</fullName>
    </submittedName>
</protein>
<gene>
    <name evidence="3" type="ORF">SAMN05444422_109145</name>
</gene>
<dbReference type="AlphaFoldDB" id="A0A1I1JYM9"/>
<feature type="domain" description="DUF7351" evidence="2">
    <location>
        <begin position="112"/>
        <end position="278"/>
    </location>
</feature>
<proteinExistence type="predicted"/>
<dbReference type="InterPro" id="IPR055771">
    <property type="entry name" value="DUF7347"/>
</dbReference>
<name>A0A1I1JYM9_NATHA</name>
<accession>A0A1I1JYM9</accession>
<dbReference type="Pfam" id="PF24038">
    <property type="entry name" value="DUF7347"/>
    <property type="match status" value="1"/>
</dbReference>
<dbReference type="EMBL" id="FOKW01000009">
    <property type="protein sequence ID" value="SFC50863.1"/>
    <property type="molecule type" value="Genomic_DNA"/>
</dbReference>
<evidence type="ECO:0000313" key="3">
    <source>
        <dbReference type="EMBL" id="SFC50863.1"/>
    </source>
</evidence>
<dbReference type="InterPro" id="IPR036388">
    <property type="entry name" value="WH-like_DNA-bd_sf"/>
</dbReference>
<dbReference type="OrthoDB" id="8482at2157"/>
<evidence type="ECO:0000259" key="2">
    <source>
        <dbReference type="Pfam" id="PF24042"/>
    </source>
</evidence>
<dbReference type="InterPro" id="IPR055775">
    <property type="entry name" value="DUF7351"/>
</dbReference>
<organism evidence="3 4">
    <name type="scientific">Natronobacterium haloterrestre</name>
    <name type="common">Halobiforma haloterrestris</name>
    <dbReference type="NCBI Taxonomy" id="148448"/>
    <lineage>
        <taxon>Archaea</taxon>
        <taxon>Methanobacteriati</taxon>
        <taxon>Methanobacteriota</taxon>
        <taxon>Stenosarchaea group</taxon>
        <taxon>Halobacteria</taxon>
        <taxon>Halobacteriales</taxon>
        <taxon>Natrialbaceae</taxon>
        <taxon>Natronobacterium</taxon>
    </lineage>
</organism>
<dbReference type="RefSeq" id="WP_089789205.1">
    <property type="nucleotide sequence ID" value="NZ_FOKW01000009.1"/>
</dbReference>
<evidence type="ECO:0000259" key="1">
    <source>
        <dbReference type="Pfam" id="PF24038"/>
    </source>
</evidence>
<dbReference type="Proteomes" id="UP000199161">
    <property type="component" value="Unassembled WGS sequence"/>
</dbReference>
<keyword evidence="4" id="KW-1185">Reference proteome</keyword>
<dbReference type="Pfam" id="PF24042">
    <property type="entry name" value="DUF7351"/>
    <property type="match status" value="1"/>
</dbReference>
<reference evidence="4" key="1">
    <citation type="submission" date="2016-10" db="EMBL/GenBank/DDBJ databases">
        <authorList>
            <person name="Varghese N."/>
            <person name="Submissions S."/>
        </authorList>
    </citation>
    <scope>NUCLEOTIDE SEQUENCE [LARGE SCALE GENOMIC DNA]</scope>
    <source>
        <strain evidence="4">DSM 13078</strain>
    </source>
</reference>